<reference evidence="2" key="1">
    <citation type="submission" date="2007-04" db="EMBL/GenBank/DDBJ databases">
        <title>Annotation of Pediculus humanus corporis strain USDA.</title>
        <authorList>
            <person name="Kirkness E."/>
            <person name="Hannick L."/>
            <person name="Hass B."/>
            <person name="Bruggner R."/>
            <person name="Lawson D."/>
            <person name="Bidwell S."/>
            <person name="Joardar V."/>
            <person name="Caler E."/>
            <person name="Walenz B."/>
            <person name="Inman J."/>
            <person name="Schobel S."/>
            <person name="Galinsky K."/>
            <person name="Amedeo P."/>
            <person name="Strausberg R."/>
        </authorList>
    </citation>
    <scope>NUCLEOTIDE SEQUENCE</scope>
    <source>
        <strain evidence="2">USDA</strain>
    </source>
</reference>
<proteinExistence type="predicted"/>
<dbReference type="EMBL" id="AAZO01002377">
    <property type="status" value="NOT_ANNOTATED_CDS"/>
    <property type="molecule type" value="Genomic_DNA"/>
</dbReference>
<sequence>MPLIRIRGRRNRSVPIKRRTHARRATRAQLHRGNEHEEKKARGSRPRPRAYGKNSTCVEIRLVQQGHNCSEGTNTKKKSPGIETETESVR</sequence>
<reference evidence="3" key="3">
    <citation type="submission" date="2020-05" db="UniProtKB">
        <authorList>
            <consortium name="EnsemblMetazoa"/>
        </authorList>
    </citation>
    <scope>IDENTIFICATION</scope>
    <source>
        <strain evidence="3">USDA</strain>
    </source>
</reference>
<dbReference type="EnsemblMetazoa" id="PHUM205200-RA">
    <property type="protein sequence ID" value="PHUM205200-PA"/>
    <property type="gene ID" value="PHUM205200"/>
</dbReference>
<evidence type="ECO:0000256" key="1">
    <source>
        <dbReference type="SAM" id="MobiDB-lite"/>
    </source>
</evidence>
<protein>
    <submittedName>
        <fullName evidence="2 3">Uncharacterized protein</fullName>
    </submittedName>
</protein>
<dbReference type="CTD" id="8237320"/>
<evidence type="ECO:0000313" key="3">
    <source>
        <dbReference type="EnsemblMetazoa" id="PHUM205200-PA"/>
    </source>
</evidence>
<feature type="compositionally biased region" description="Basic and acidic residues" evidence="1">
    <location>
        <begin position="32"/>
        <end position="41"/>
    </location>
</feature>
<gene>
    <name evidence="3" type="primary">8237320</name>
    <name evidence="2" type="ORF">Phum_PHUM205200</name>
</gene>
<dbReference type="GeneID" id="8237320"/>
<evidence type="ECO:0000313" key="2">
    <source>
        <dbReference type="EMBL" id="EEB12780.1"/>
    </source>
</evidence>
<dbReference type="EMBL" id="DS235165">
    <property type="protein sequence ID" value="EEB12780.1"/>
    <property type="molecule type" value="Genomic_DNA"/>
</dbReference>
<dbReference type="AlphaFoldDB" id="E0VHC4"/>
<dbReference type="RefSeq" id="XP_002425518.1">
    <property type="nucleotide sequence ID" value="XM_002425473.1"/>
</dbReference>
<name>E0VHC4_PEDHC</name>
<dbReference type="Proteomes" id="UP000009046">
    <property type="component" value="Unassembled WGS sequence"/>
</dbReference>
<feature type="region of interest" description="Disordered" evidence="1">
    <location>
        <begin position="1"/>
        <end position="53"/>
    </location>
</feature>
<keyword evidence="4" id="KW-1185">Reference proteome</keyword>
<dbReference type="VEuPathDB" id="VectorBase:PHUM205200"/>
<organism>
    <name type="scientific">Pediculus humanus subsp. corporis</name>
    <name type="common">Body louse</name>
    <dbReference type="NCBI Taxonomy" id="121224"/>
    <lineage>
        <taxon>Eukaryota</taxon>
        <taxon>Metazoa</taxon>
        <taxon>Ecdysozoa</taxon>
        <taxon>Arthropoda</taxon>
        <taxon>Hexapoda</taxon>
        <taxon>Insecta</taxon>
        <taxon>Pterygota</taxon>
        <taxon>Neoptera</taxon>
        <taxon>Paraneoptera</taxon>
        <taxon>Psocodea</taxon>
        <taxon>Troctomorpha</taxon>
        <taxon>Phthiraptera</taxon>
        <taxon>Anoplura</taxon>
        <taxon>Pediculidae</taxon>
        <taxon>Pediculus</taxon>
    </lineage>
</organism>
<feature type="compositionally biased region" description="Basic residues" evidence="1">
    <location>
        <begin position="1"/>
        <end position="30"/>
    </location>
</feature>
<feature type="region of interest" description="Disordered" evidence="1">
    <location>
        <begin position="67"/>
        <end position="90"/>
    </location>
</feature>
<reference evidence="2" key="2">
    <citation type="submission" date="2007-04" db="EMBL/GenBank/DDBJ databases">
        <title>The genome of the human body louse.</title>
        <authorList>
            <consortium name="The Human Body Louse Genome Consortium"/>
            <person name="Kirkness E."/>
            <person name="Walenz B."/>
            <person name="Hass B."/>
            <person name="Bruggner R."/>
            <person name="Strausberg R."/>
        </authorList>
    </citation>
    <scope>NUCLEOTIDE SEQUENCE</scope>
    <source>
        <strain evidence="2">USDA</strain>
    </source>
</reference>
<dbReference type="HOGENOM" id="CLU_2443483_0_0_1"/>
<accession>E0VHC4</accession>
<evidence type="ECO:0000313" key="4">
    <source>
        <dbReference type="Proteomes" id="UP000009046"/>
    </source>
</evidence>
<dbReference type="KEGG" id="phu:Phum_PHUM205200"/>
<dbReference type="InParanoid" id="E0VHC4"/>